<gene>
    <name evidence="1" type="ORF">OWV82_014936</name>
</gene>
<organism evidence="1 2">
    <name type="scientific">Melia azedarach</name>
    <name type="common">Chinaberry tree</name>
    <dbReference type="NCBI Taxonomy" id="155640"/>
    <lineage>
        <taxon>Eukaryota</taxon>
        <taxon>Viridiplantae</taxon>
        <taxon>Streptophyta</taxon>
        <taxon>Embryophyta</taxon>
        <taxon>Tracheophyta</taxon>
        <taxon>Spermatophyta</taxon>
        <taxon>Magnoliopsida</taxon>
        <taxon>eudicotyledons</taxon>
        <taxon>Gunneridae</taxon>
        <taxon>Pentapetalae</taxon>
        <taxon>rosids</taxon>
        <taxon>malvids</taxon>
        <taxon>Sapindales</taxon>
        <taxon>Meliaceae</taxon>
        <taxon>Melia</taxon>
    </lineage>
</organism>
<proteinExistence type="predicted"/>
<evidence type="ECO:0000313" key="1">
    <source>
        <dbReference type="EMBL" id="KAJ4712752.1"/>
    </source>
</evidence>
<reference evidence="1 2" key="1">
    <citation type="journal article" date="2023" name="Science">
        <title>Complex scaffold remodeling in plant triterpene biosynthesis.</title>
        <authorList>
            <person name="De La Pena R."/>
            <person name="Hodgson H."/>
            <person name="Liu J.C."/>
            <person name="Stephenson M.J."/>
            <person name="Martin A.C."/>
            <person name="Owen C."/>
            <person name="Harkess A."/>
            <person name="Leebens-Mack J."/>
            <person name="Jimenez L.E."/>
            <person name="Osbourn A."/>
            <person name="Sattely E.S."/>
        </authorList>
    </citation>
    <scope>NUCLEOTIDE SEQUENCE [LARGE SCALE GENOMIC DNA]</scope>
    <source>
        <strain evidence="2">cv. JPN11</strain>
        <tissue evidence="1">Leaf</tissue>
    </source>
</reference>
<name>A0ACC1XPF3_MELAZ</name>
<sequence length="540" mass="60316">MEEGDRGPPNRELYALLHLSPEASDEEIRKAYRQWAQVYHPDKYQAPHMKEIATENFQRICEAYEILSDENKRQIYDIYGMEGLTSGLELGPKLNKVEELKEELERLRRRKEQEKTLAHFRPSGTILANLSLPQFLEGDGIMRGMAMSSEVQSQLSKSNTLAFGGNLEVNENSGGGAASVVLRHQMSSVSSIEFIASAGLRALVGIQTTRNLSSHSTATMAIAMSLRDGSINLSNNWTRQLSETASGNIQLLLGMESSISVGWHKKDEKMSAAGEIKIGTSSFGASANYTRRFSKKSHGRIGGRFGSTALELEVGGGRKISEFSTIRMLYSVGVQGIFWKFELHRGGQKLIIPILLSRHFNSLFATGALIIPASIYFSFKKFIFKPYYLKREKQKALENMEQTSAQVREAKAAADKAQQLLQNVANRKRKKQLETGGLVITKAVYGARKAVTKVSELRGTVDESDSQVINVTLPLNFLVDDSGHLKLHEGVKKSGIMGFCDPCPGEPKQLYVEYTYRGNRYEVVVDDYQELFIPQEEHRT</sequence>
<keyword evidence="2" id="KW-1185">Reference proteome</keyword>
<comment type="caution">
    <text evidence="1">The sequence shown here is derived from an EMBL/GenBank/DDBJ whole genome shotgun (WGS) entry which is preliminary data.</text>
</comment>
<evidence type="ECO:0000313" key="2">
    <source>
        <dbReference type="Proteomes" id="UP001164539"/>
    </source>
</evidence>
<protein>
    <submittedName>
        <fullName evidence="1">Chaperone protein dnaj 13</fullName>
    </submittedName>
</protein>
<dbReference type="EMBL" id="CM051401">
    <property type="protein sequence ID" value="KAJ4712752.1"/>
    <property type="molecule type" value="Genomic_DNA"/>
</dbReference>
<accession>A0ACC1XPF3</accession>
<dbReference type="Proteomes" id="UP001164539">
    <property type="component" value="Chromosome 8"/>
</dbReference>